<dbReference type="EMBL" id="BGPR01000083">
    <property type="protein sequence ID" value="GBL92045.1"/>
    <property type="molecule type" value="Genomic_DNA"/>
</dbReference>
<accession>A0A4Y2BKY6</accession>
<comment type="caution">
    <text evidence="1">The sequence shown here is derived from an EMBL/GenBank/DDBJ whole genome shotgun (WGS) entry which is preliminary data.</text>
</comment>
<keyword evidence="2" id="KW-1185">Reference proteome</keyword>
<sequence length="122" mass="13899">MSEGVVDSLWEDYLCNDSHDRTSGKLLYSFSDHDYKTGRGGLLVRPRPRARRVPGIYHELMRGTRCAFAPLLSVCLIESGFLGCVVSEINLTYFACGKSSRWMEKCKLYFKVCFFINNVLGK</sequence>
<dbReference type="Proteomes" id="UP000499080">
    <property type="component" value="Unassembled WGS sequence"/>
</dbReference>
<gene>
    <name evidence="1" type="ORF">AVEN_102597_1</name>
</gene>
<protein>
    <submittedName>
        <fullName evidence="1">Uncharacterized protein</fullName>
    </submittedName>
</protein>
<dbReference type="OrthoDB" id="10402250at2759"/>
<evidence type="ECO:0000313" key="1">
    <source>
        <dbReference type="EMBL" id="GBL92045.1"/>
    </source>
</evidence>
<name>A0A4Y2BKY6_ARAVE</name>
<proteinExistence type="predicted"/>
<organism evidence="1 2">
    <name type="scientific">Araneus ventricosus</name>
    <name type="common">Orbweaver spider</name>
    <name type="synonym">Epeira ventricosa</name>
    <dbReference type="NCBI Taxonomy" id="182803"/>
    <lineage>
        <taxon>Eukaryota</taxon>
        <taxon>Metazoa</taxon>
        <taxon>Ecdysozoa</taxon>
        <taxon>Arthropoda</taxon>
        <taxon>Chelicerata</taxon>
        <taxon>Arachnida</taxon>
        <taxon>Araneae</taxon>
        <taxon>Araneomorphae</taxon>
        <taxon>Entelegynae</taxon>
        <taxon>Araneoidea</taxon>
        <taxon>Araneidae</taxon>
        <taxon>Araneus</taxon>
    </lineage>
</organism>
<dbReference type="AlphaFoldDB" id="A0A4Y2BKY6"/>
<evidence type="ECO:0000313" key="2">
    <source>
        <dbReference type="Proteomes" id="UP000499080"/>
    </source>
</evidence>
<reference evidence="1 2" key="1">
    <citation type="journal article" date="2019" name="Sci. Rep.">
        <title>Orb-weaving spider Araneus ventricosus genome elucidates the spidroin gene catalogue.</title>
        <authorList>
            <person name="Kono N."/>
            <person name="Nakamura H."/>
            <person name="Ohtoshi R."/>
            <person name="Moran D.A.P."/>
            <person name="Shinohara A."/>
            <person name="Yoshida Y."/>
            <person name="Fujiwara M."/>
            <person name="Mori M."/>
            <person name="Tomita M."/>
            <person name="Arakawa K."/>
        </authorList>
    </citation>
    <scope>NUCLEOTIDE SEQUENCE [LARGE SCALE GENOMIC DNA]</scope>
</reference>